<keyword evidence="3 7" id="KW-0328">Glycosyltransferase</keyword>
<evidence type="ECO:0000256" key="3">
    <source>
        <dbReference type="ARBA" id="ARBA00022676"/>
    </source>
</evidence>
<name>A0ABU9EB97_9BACT</name>
<dbReference type="EC" id="2.4.-.-" evidence="7"/>
<evidence type="ECO:0000259" key="6">
    <source>
        <dbReference type="Pfam" id="PF00535"/>
    </source>
</evidence>
<keyword evidence="5" id="KW-0472">Membrane</keyword>
<organism evidence="7 8">
    <name type="scientific">Gaopeijia maritima</name>
    <dbReference type="NCBI Taxonomy" id="3119007"/>
    <lineage>
        <taxon>Bacteria</taxon>
        <taxon>Pseudomonadati</taxon>
        <taxon>Gemmatimonadota</taxon>
        <taxon>Longimicrobiia</taxon>
        <taxon>Gaopeijiales</taxon>
        <taxon>Gaopeijiaceae</taxon>
        <taxon>Gaopeijia</taxon>
    </lineage>
</organism>
<protein>
    <submittedName>
        <fullName evidence="7">Glycosyltransferase</fullName>
        <ecNumber evidence="7">2.4.-.-</ecNumber>
    </submittedName>
</protein>
<dbReference type="EMBL" id="JBBHLI010000007">
    <property type="protein sequence ID" value="MEK9501816.1"/>
    <property type="molecule type" value="Genomic_DNA"/>
</dbReference>
<gene>
    <name evidence="7" type="ORF">WI372_12565</name>
</gene>
<accession>A0ABU9EB97</accession>
<keyword evidence="4 7" id="KW-0808">Transferase</keyword>
<dbReference type="PANTHER" id="PTHR43646:SF2">
    <property type="entry name" value="GLYCOSYLTRANSFERASE 2-LIKE DOMAIN-CONTAINING PROTEIN"/>
    <property type="match status" value="1"/>
</dbReference>
<keyword evidence="8" id="KW-1185">Reference proteome</keyword>
<dbReference type="InterPro" id="IPR001173">
    <property type="entry name" value="Glyco_trans_2-like"/>
</dbReference>
<dbReference type="Proteomes" id="UP001484239">
    <property type="component" value="Unassembled WGS sequence"/>
</dbReference>
<comment type="caution">
    <text evidence="7">The sequence shown here is derived from an EMBL/GenBank/DDBJ whole genome shotgun (WGS) entry which is preliminary data.</text>
</comment>
<dbReference type="GO" id="GO:0016757">
    <property type="term" value="F:glycosyltransferase activity"/>
    <property type="evidence" value="ECO:0007669"/>
    <property type="project" value="UniProtKB-KW"/>
</dbReference>
<keyword evidence="2" id="KW-1003">Cell membrane</keyword>
<dbReference type="InterPro" id="IPR029044">
    <property type="entry name" value="Nucleotide-diphossugar_trans"/>
</dbReference>
<evidence type="ECO:0000313" key="7">
    <source>
        <dbReference type="EMBL" id="MEK9501816.1"/>
    </source>
</evidence>
<evidence type="ECO:0000256" key="4">
    <source>
        <dbReference type="ARBA" id="ARBA00022679"/>
    </source>
</evidence>
<evidence type="ECO:0000256" key="2">
    <source>
        <dbReference type="ARBA" id="ARBA00022475"/>
    </source>
</evidence>
<dbReference type="RefSeq" id="WP_405278873.1">
    <property type="nucleotide sequence ID" value="NZ_CP144380.1"/>
</dbReference>
<dbReference type="PANTHER" id="PTHR43646">
    <property type="entry name" value="GLYCOSYLTRANSFERASE"/>
    <property type="match status" value="1"/>
</dbReference>
<dbReference type="SUPFAM" id="SSF53448">
    <property type="entry name" value="Nucleotide-diphospho-sugar transferases"/>
    <property type="match status" value="1"/>
</dbReference>
<evidence type="ECO:0000256" key="1">
    <source>
        <dbReference type="ARBA" id="ARBA00004236"/>
    </source>
</evidence>
<proteinExistence type="predicted"/>
<comment type="subcellular location">
    <subcellularLocation>
        <location evidence="1">Cell membrane</location>
    </subcellularLocation>
</comment>
<reference evidence="7 8" key="1">
    <citation type="submission" date="2024-02" db="EMBL/GenBank/DDBJ databases">
        <title>A novel Gemmatimonadota bacterium.</title>
        <authorList>
            <person name="Du Z.-J."/>
            <person name="Ye Y.-Q."/>
        </authorList>
    </citation>
    <scope>NUCLEOTIDE SEQUENCE [LARGE SCALE GENOMIC DNA]</scope>
    <source>
        <strain evidence="7 8">DH-20</strain>
    </source>
</reference>
<evidence type="ECO:0000256" key="5">
    <source>
        <dbReference type="ARBA" id="ARBA00023136"/>
    </source>
</evidence>
<dbReference type="Pfam" id="PF00535">
    <property type="entry name" value="Glycos_transf_2"/>
    <property type="match status" value="1"/>
</dbReference>
<evidence type="ECO:0000313" key="8">
    <source>
        <dbReference type="Proteomes" id="UP001484239"/>
    </source>
</evidence>
<feature type="domain" description="Glycosyltransferase 2-like" evidence="6">
    <location>
        <begin position="29"/>
        <end position="179"/>
    </location>
</feature>
<sequence>MGVAEPAAGLSAPPSFAGMVAPPAVGDVSIVIPVLDEERWLPRLLDSIAAQTVAAAEVIVVDAGSSDATVAVARARGATVVEGGGLPGVSRNLGAERARSEWLLFLDADVRLPPTAVEVMLSQMERRRLDAASTAFAPDGDRVLVDLQHRLSSWYFRASSRMGWPHSIGAFLFVRRELHRRIGGFDTGVTVAEDQEYVVRLSRVGRYRFARRPVVEIAQRRFDDHGFWKMSLKWLAIEVHRMLLGEIRHDRFGYFR</sequence>
<dbReference type="Gene3D" id="3.90.550.10">
    <property type="entry name" value="Spore Coat Polysaccharide Biosynthesis Protein SpsA, Chain A"/>
    <property type="match status" value="1"/>
</dbReference>